<dbReference type="AlphaFoldDB" id="A0A9D1EEJ6"/>
<evidence type="ECO:0000259" key="1">
    <source>
        <dbReference type="Pfam" id="PF12682"/>
    </source>
</evidence>
<dbReference type="Pfam" id="PF12682">
    <property type="entry name" value="Flavodoxin_4"/>
    <property type="match status" value="1"/>
</dbReference>
<evidence type="ECO:0000313" key="3">
    <source>
        <dbReference type="Proteomes" id="UP000824201"/>
    </source>
</evidence>
<reference evidence="2" key="2">
    <citation type="journal article" date="2021" name="PeerJ">
        <title>Extensive microbial diversity within the chicken gut microbiome revealed by metagenomics and culture.</title>
        <authorList>
            <person name="Gilroy R."/>
            <person name="Ravi A."/>
            <person name="Getino M."/>
            <person name="Pursley I."/>
            <person name="Horton D.L."/>
            <person name="Alikhan N.F."/>
            <person name="Baker D."/>
            <person name="Gharbi K."/>
            <person name="Hall N."/>
            <person name="Watson M."/>
            <person name="Adriaenssens E.M."/>
            <person name="Foster-Nyarko E."/>
            <person name="Jarju S."/>
            <person name="Secka A."/>
            <person name="Antonio M."/>
            <person name="Oren A."/>
            <person name="Chaudhuri R.R."/>
            <person name="La Ragione R."/>
            <person name="Hildebrand F."/>
            <person name="Pallen M.J."/>
        </authorList>
    </citation>
    <scope>NUCLEOTIDE SEQUENCE</scope>
    <source>
        <strain evidence="2">ChiW13-3771</strain>
    </source>
</reference>
<organism evidence="2 3">
    <name type="scientific">Candidatus Fimimorpha faecalis</name>
    <dbReference type="NCBI Taxonomy" id="2840824"/>
    <lineage>
        <taxon>Bacteria</taxon>
        <taxon>Bacillati</taxon>
        <taxon>Bacillota</taxon>
        <taxon>Clostridia</taxon>
        <taxon>Eubacteriales</taxon>
        <taxon>Candidatus Fimimorpha</taxon>
    </lineage>
</organism>
<dbReference type="GO" id="GO:0016651">
    <property type="term" value="F:oxidoreductase activity, acting on NAD(P)H"/>
    <property type="evidence" value="ECO:0007669"/>
    <property type="project" value="UniProtKB-ARBA"/>
</dbReference>
<sequence>MVEGEVDAVSSPSVTKPGNVEQLALWVQEKTGGELFSIRVTEPYPSDWDECLERANEEKADGARPELVQTVENMEDYDVIFLGYPNWWYSCPTAILSFLEEYDLSGKQIYLFCSHGTGGLASSVEDIRAAIPNSSISEHVFDVYEEDAASSKQDIEIWLEELGY</sequence>
<dbReference type="InterPro" id="IPR008254">
    <property type="entry name" value="Flavodoxin/NO_synth"/>
</dbReference>
<accession>A0A9D1EEJ6</accession>
<dbReference type="Gene3D" id="3.40.50.360">
    <property type="match status" value="1"/>
</dbReference>
<protein>
    <submittedName>
        <fullName evidence="2">NAD(P)H-dependent oxidoreductase</fullName>
    </submittedName>
</protein>
<gene>
    <name evidence="2" type="ORF">IAC96_08495</name>
</gene>
<dbReference type="PANTHER" id="PTHR39201:SF1">
    <property type="entry name" value="FLAVODOXIN-LIKE DOMAIN-CONTAINING PROTEIN"/>
    <property type="match status" value="1"/>
</dbReference>
<dbReference type="InterPro" id="IPR029039">
    <property type="entry name" value="Flavoprotein-like_sf"/>
</dbReference>
<dbReference type="EMBL" id="DVHN01000106">
    <property type="protein sequence ID" value="HIR88972.1"/>
    <property type="molecule type" value="Genomic_DNA"/>
</dbReference>
<feature type="domain" description="Flavodoxin-like" evidence="1">
    <location>
        <begin position="18"/>
        <end position="160"/>
    </location>
</feature>
<dbReference type="SUPFAM" id="SSF52218">
    <property type="entry name" value="Flavoproteins"/>
    <property type="match status" value="1"/>
</dbReference>
<proteinExistence type="predicted"/>
<reference evidence="2" key="1">
    <citation type="submission" date="2020-10" db="EMBL/GenBank/DDBJ databases">
        <authorList>
            <person name="Gilroy R."/>
        </authorList>
    </citation>
    <scope>NUCLEOTIDE SEQUENCE</scope>
    <source>
        <strain evidence="2">ChiW13-3771</strain>
    </source>
</reference>
<dbReference type="GO" id="GO:0010181">
    <property type="term" value="F:FMN binding"/>
    <property type="evidence" value="ECO:0007669"/>
    <property type="project" value="InterPro"/>
</dbReference>
<evidence type="ECO:0000313" key="2">
    <source>
        <dbReference type="EMBL" id="HIR88972.1"/>
    </source>
</evidence>
<name>A0A9D1EEJ6_9FIRM</name>
<dbReference type="Proteomes" id="UP000824201">
    <property type="component" value="Unassembled WGS sequence"/>
</dbReference>
<dbReference type="PANTHER" id="PTHR39201">
    <property type="entry name" value="EXPORTED PROTEIN-RELATED"/>
    <property type="match status" value="1"/>
</dbReference>
<comment type="caution">
    <text evidence="2">The sequence shown here is derived from an EMBL/GenBank/DDBJ whole genome shotgun (WGS) entry which is preliminary data.</text>
</comment>